<reference evidence="2 3" key="1">
    <citation type="submission" date="2018-02" db="EMBL/GenBank/DDBJ databases">
        <title>Genome sequence of the basidiomycete white-rot fungus Phlebia centrifuga.</title>
        <authorList>
            <person name="Granchi Z."/>
            <person name="Peng M."/>
            <person name="de Vries R.P."/>
            <person name="Hilden K."/>
            <person name="Makela M.R."/>
            <person name="Grigoriev I."/>
            <person name="Riley R."/>
        </authorList>
    </citation>
    <scope>NUCLEOTIDE SEQUENCE [LARGE SCALE GENOMIC DNA]</scope>
    <source>
        <strain evidence="2 3">FBCC195</strain>
    </source>
</reference>
<name>A0A2R6NPM2_9APHY</name>
<protein>
    <submittedName>
        <fullName evidence="2">Uncharacterized protein</fullName>
    </submittedName>
</protein>
<proteinExistence type="predicted"/>
<sequence length="105" mass="11760">MKRQNLGNAKVRSAQRPARRPLIGPLGWIERRQAPGAPKTPKREEKRLNGPLVADRPVQTGEEQEDVVTVAQGSVKGERPTEASKQRDQFIIQTLRRRSTPCGRA</sequence>
<feature type="region of interest" description="Disordered" evidence="1">
    <location>
        <begin position="1"/>
        <end position="68"/>
    </location>
</feature>
<evidence type="ECO:0000256" key="1">
    <source>
        <dbReference type="SAM" id="MobiDB-lite"/>
    </source>
</evidence>
<dbReference type="EMBL" id="MLYV02000989">
    <property type="protein sequence ID" value="PSR74426.1"/>
    <property type="molecule type" value="Genomic_DNA"/>
</dbReference>
<accession>A0A2R6NPM2</accession>
<evidence type="ECO:0000313" key="3">
    <source>
        <dbReference type="Proteomes" id="UP000186601"/>
    </source>
</evidence>
<evidence type="ECO:0000313" key="2">
    <source>
        <dbReference type="EMBL" id="PSR74426.1"/>
    </source>
</evidence>
<keyword evidence="3" id="KW-1185">Reference proteome</keyword>
<comment type="caution">
    <text evidence="2">The sequence shown here is derived from an EMBL/GenBank/DDBJ whole genome shotgun (WGS) entry which is preliminary data.</text>
</comment>
<dbReference type="AlphaFoldDB" id="A0A2R6NPM2"/>
<gene>
    <name evidence="2" type="ORF">PHLCEN_2v9838</name>
</gene>
<dbReference type="Proteomes" id="UP000186601">
    <property type="component" value="Unassembled WGS sequence"/>
</dbReference>
<organism evidence="2 3">
    <name type="scientific">Hermanssonia centrifuga</name>
    <dbReference type="NCBI Taxonomy" id="98765"/>
    <lineage>
        <taxon>Eukaryota</taxon>
        <taxon>Fungi</taxon>
        <taxon>Dikarya</taxon>
        <taxon>Basidiomycota</taxon>
        <taxon>Agaricomycotina</taxon>
        <taxon>Agaricomycetes</taxon>
        <taxon>Polyporales</taxon>
        <taxon>Meruliaceae</taxon>
        <taxon>Hermanssonia</taxon>
    </lineage>
</organism>